<dbReference type="InterPro" id="IPR036890">
    <property type="entry name" value="HATPase_C_sf"/>
</dbReference>
<dbReference type="Pfam" id="PF12449">
    <property type="entry name" value="DUF3684"/>
    <property type="match status" value="1"/>
</dbReference>
<dbReference type="EMBL" id="JAEPRB010000032">
    <property type="protein sequence ID" value="KAG2225116.1"/>
    <property type="molecule type" value="Genomic_DNA"/>
</dbReference>
<evidence type="ECO:0000256" key="1">
    <source>
        <dbReference type="SAM" id="MobiDB-lite"/>
    </source>
</evidence>
<dbReference type="Gene3D" id="1.10.8.10">
    <property type="entry name" value="DNA helicase RuvA subunit, C-terminal domain"/>
    <property type="match status" value="1"/>
</dbReference>
<feature type="compositionally biased region" description="Polar residues" evidence="1">
    <location>
        <begin position="1512"/>
        <end position="1521"/>
    </location>
</feature>
<gene>
    <name evidence="3" type="ORF">INT45_011799</name>
</gene>
<name>A0A8H7S9I5_9FUNG</name>
<keyword evidence="4" id="KW-1185">Reference proteome</keyword>
<feature type="compositionally biased region" description="Basic and acidic residues" evidence="1">
    <location>
        <begin position="1483"/>
        <end position="1497"/>
    </location>
</feature>
<feature type="region of interest" description="Disordered" evidence="1">
    <location>
        <begin position="1765"/>
        <end position="1810"/>
    </location>
</feature>
<evidence type="ECO:0000313" key="4">
    <source>
        <dbReference type="Proteomes" id="UP000646827"/>
    </source>
</evidence>
<accession>A0A8H7S9I5</accession>
<feature type="compositionally biased region" description="Low complexity" evidence="1">
    <location>
        <begin position="1765"/>
        <end position="1783"/>
    </location>
</feature>
<proteinExistence type="predicted"/>
<dbReference type="Gene3D" id="3.30.565.10">
    <property type="entry name" value="Histidine kinase-like ATPase, C-terminal domain"/>
    <property type="match status" value="1"/>
</dbReference>
<sequence length="1810" mass="207505">MQSRLELVRSNMMESGGTEEKVEVNQRHLIDKILARYSAEYVLYRELMQNADDATSTNIEIQFHTGQSDPMKPNLSAKMEKITFKNNGIPFRPEDWSRLKRIAEGNPGKRGHEQKIGAFGVGFYSLFSVCENPFVFSGSQCMAFYFKGDQLFAKRADVPEEDRDSWTSFLMDLREPMEIPDLDDFAKFLSTSMGFTANLRKITVKFDQHVIFCINKGMGEPESMQVDSRKVHTSSPQRMFTITGASMRKIQLTTEKYAPPTIMSSIFSNNNNKQYIDSSSGLPMEKANIFLRVVTASLDVNVARNFEKEMERSTKKKPPKKTNFQLVYTGREELDASENNSTIFKDLIPFPNQGRVFIGFPTHQTTGCCSHMAARFIPSVERESIDFAERYLRIWNTELLTVGGLLCRIVYNSEMEQIHRLYRELVGYDDIVDKSKQSTDDAKIMLERQAAHALASFTFQPSTPSPLVGNVQEEQFFKSSKAPAMLMTSHGVQSALHARILPDPGFNSPQLLNDFIKTIPTMTPILMDTCKKSIDKLQSFGILRKLDMNDVLKELDTRPLNTNEMTACMKWWIDQNKKNMSSSVLVTTNNNQEMIQMRQRFLDAAILSTTDENDKLVALSTIKWWINPKLIPLDMPVPDSVLPFSVSKSLYSQDLGAYFGNWGELSLAEWVQYIANNNKELEISANFAERVLFVISRGYNHVSTKNQSEICKILQSKKCIPTRYGMRLPHESYFETVKLFDDLPIIRFDNTKHNISDVFLSALGVRKHVELQLVFDRLISDGSWSHVDLIKYLTSVQGTLSQTEMNRLCETPIFTKEGEEPRIKTVERKTGQNDAQGNPITEKQQKKFYRRYKAKDLYAPTDTLRKLNLPLIDWKGSTRATSWRSTSEEARFMTRLGLLSIPSLTSILTMASPATTEDKALQMRALHYFIDNHKQHYEDVYHPNQIDIAFLPCSSGEKTYYSTPRDCFTNPDVEVLGFHALHQDLICVRDKLGVRENPDAKRLLEAFLQNITQDIEKAKRIFEYMASRMGDIGYQQWPKLRDIKFIPVQSSQKTSNNKNTLVLVEPTQCYFESGETTFHKELFLYVDFGQLANSFLRSCGVKDEPTTMELASMLVKDPARFWNLSGGGERYLSVLRQIAGQYYHIRSNRRLLQDMKNTPFLVGIKKSQMTGLPEEQHISKDNNKETINHDEVNQKEEDQEDEFVQYRLAKASEVFIIDDTMAQQIFSPLSAPMEPLLEEFYAHLGSDRLSRQVKETYTYSQHMGVTTRSKAVTDAIFERVPIIIYQMMSDNPQRQKELCHDDKYVKRNLKVIQTRELRINRKFKHTGEQNVQPTTACGDKSSFTIYISSMGEIDYYDIANALCTLIFTRVRFNDAIVVERYLTATLTSLRRKGVPVDRILNIRKNVEKHKPIPTSPTTTQSLLEQNQRQPLVPTLTPQQLDQCTKQVLDVFGDCQEGYVRQLLAQERENHAENVINKLLNDNDYPKKKQVKSDKEIKEEEEEQQRRRRAIENNPTTNNNQGGFLDRIWSWKGSRQSTPVPPSPPPKAPVEQQEIIKKPRLPDSQGTITPNYTSNIKQNLKRAIHSCQSYSDQHLFSPPQINKVVESNNYCDVKPQQNLVACGRVKGIAFYVHRDVNPEDVQQQYSGAMSRFVDIIKGLATVFELKTSSLHLFYDTQGSTIAFNMNGSLFMNLRYYLALHDESNDSNQFKRVNRKEALIYWFMTICHELAHNFVGDHNSEHEFYMSSFAEVYLESLMHYLTTLTTTSSSSSSPPSSNNNNSIPTITPPPTSFPSTNNNNSPSSSTTQDLLQ</sequence>
<evidence type="ECO:0000313" key="3">
    <source>
        <dbReference type="EMBL" id="KAG2225116.1"/>
    </source>
</evidence>
<dbReference type="Proteomes" id="UP000646827">
    <property type="component" value="Unassembled WGS sequence"/>
</dbReference>
<evidence type="ECO:0000259" key="2">
    <source>
        <dbReference type="Pfam" id="PF25794"/>
    </source>
</evidence>
<dbReference type="SUPFAM" id="SSF55874">
    <property type="entry name" value="ATPase domain of HSP90 chaperone/DNA topoisomerase II/histidine kinase"/>
    <property type="match status" value="1"/>
</dbReference>
<feature type="compositionally biased region" description="Low complexity" evidence="1">
    <location>
        <begin position="1791"/>
        <end position="1810"/>
    </location>
</feature>
<dbReference type="InterPro" id="IPR058210">
    <property type="entry name" value="SACS/Nov_dom"/>
</dbReference>
<protein>
    <recommendedName>
        <fullName evidence="2">Sacsin/Nov domain-containing protein</fullName>
    </recommendedName>
</protein>
<dbReference type="InterPro" id="IPR022155">
    <property type="entry name" value="DUF3684"/>
</dbReference>
<organism evidence="3 4">
    <name type="scientific">Circinella minor</name>
    <dbReference type="NCBI Taxonomy" id="1195481"/>
    <lineage>
        <taxon>Eukaryota</taxon>
        <taxon>Fungi</taxon>
        <taxon>Fungi incertae sedis</taxon>
        <taxon>Mucoromycota</taxon>
        <taxon>Mucoromycotina</taxon>
        <taxon>Mucoromycetes</taxon>
        <taxon>Mucorales</taxon>
        <taxon>Lichtheimiaceae</taxon>
        <taxon>Circinella</taxon>
    </lineage>
</organism>
<dbReference type="OrthoDB" id="10031156at2759"/>
<feature type="domain" description="Sacsin/Nov" evidence="2">
    <location>
        <begin position="28"/>
        <end position="143"/>
    </location>
</feature>
<feature type="region of interest" description="Disordered" evidence="1">
    <location>
        <begin position="1475"/>
        <end position="1524"/>
    </location>
</feature>
<dbReference type="PANTHER" id="PTHR47839">
    <property type="entry name" value="DOMAIN PROTEIN, PUTATIVE (AFU_ORTHOLOGUE AFUA_6G04830)-RELATED"/>
    <property type="match status" value="1"/>
</dbReference>
<dbReference type="PANTHER" id="PTHR47839:SF1">
    <property type="entry name" value="DOMAIN PROTEIN, PUTATIVE (AFU_ORTHOLOGUE AFUA_6G04830)-RELATED"/>
    <property type="match status" value="1"/>
</dbReference>
<reference evidence="3 4" key="1">
    <citation type="submission" date="2020-12" db="EMBL/GenBank/DDBJ databases">
        <title>Metabolic potential, ecology and presence of endohyphal bacteria is reflected in genomic diversity of Mucoromycotina.</title>
        <authorList>
            <person name="Muszewska A."/>
            <person name="Okrasinska A."/>
            <person name="Steczkiewicz K."/>
            <person name="Drgas O."/>
            <person name="Orlowska M."/>
            <person name="Perlinska-Lenart U."/>
            <person name="Aleksandrzak-Piekarczyk T."/>
            <person name="Szatraj K."/>
            <person name="Zielenkiewicz U."/>
            <person name="Pilsyk S."/>
            <person name="Malc E."/>
            <person name="Mieczkowski P."/>
            <person name="Kruszewska J.S."/>
            <person name="Biernat P."/>
            <person name="Pawlowska J."/>
        </authorList>
    </citation>
    <scope>NUCLEOTIDE SEQUENCE [LARGE SCALE GENOMIC DNA]</scope>
    <source>
        <strain evidence="3 4">CBS 142.35</strain>
    </source>
</reference>
<comment type="caution">
    <text evidence="3">The sequence shown here is derived from an EMBL/GenBank/DDBJ whole genome shotgun (WGS) entry which is preliminary data.</text>
</comment>
<dbReference type="NCBIfam" id="NF047352">
    <property type="entry name" value="P_loop_sacsin"/>
    <property type="match status" value="1"/>
</dbReference>
<dbReference type="Pfam" id="PF25794">
    <property type="entry name" value="SACS"/>
    <property type="match status" value="1"/>
</dbReference>